<dbReference type="PROSITE" id="PS00018">
    <property type="entry name" value="EF_HAND_1"/>
    <property type="match status" value="3"/>
</dbReference>
<evidence type="ECO:0000313" key="3">
    <source>
        <dbReference type="Proteomes" id="UP001500416"/>
    </source>
</evidence>
<proteinExistence type="predicted"/>
<sequence>MSEQVRLDNIFRVFTAFDTDDDSRVSWRDFDVKARGIGAEFRLDLDSPEVTALMRAYRDIWDYIRGADGDADGEVTEEEFREAHDAGRLTTGELLRKWEAAAAQAFAIADRDEDGRLDEREFARLYRGAGITDPQVASIAFASLDLDDDGLLELPEFITQTRGLFTATDESAKGTHLLGE</sequence>
<dbReference type="Gene3D" id="1.10.238.10">
    <property type="entry name" value="EF-hand"/>
    <property type="match status" value="1"/>
</dbReference>
<dbReference type="SUPFAM" id="SSF47473">
    <property type="entry name" value="EF-hand"/>
    <property type="match status" value="1"/>
</dbReference>
<feature type="domain" description="EF-hand" evidence="1">
    <location>
        <begin position="97"/>
        <end position="132"/>
    </location>
</feature>
<dbReference type="InterPro" id="IPR018247">
    <property type="entry name" value="EF_Hand_1_Ca_BS"/>
</dbReference>
<dbReference type="InterPro" id="IPR011992">
    <property type="entry name" value="EF-hand-dom_pair"/>
</dbReference>
<accession>A0ABN0T1P3</accession>
<comment type="caution">
    <text evidence="2">The sequence shown here is derived from an EMBL/GenBank/DDBJ whole genome shotgun (WGS) entry which is preliminary data.</text>
</comment>
<reference evidence="2 3" key="1">
    <citation type="journal article" date="2019" name="Int. J. Syst. Evol. Microbiol.">
        <title>The Global Catalogue of Microorganisms (GCM) 10K type strain sequencing project: providing services to taxonomists for standard genome sequencing and annotation.</title>
        <authorList>
            <consortium name="The Broad Institute Genomics Platform"/>
            <consortium name="The Broad Institute Genome Sequencing Center for Infectious Disease"/>
            <person name="Wu L."/>
            <person name="Ma J."/>
        </authorList>
    </citation>
    <scope>NUCLEOTIDE SEQUENCE [LARGE SCALE GENOMIC DNA]</scope>
    <source>
        <strain evidence="2 3">JCM 3380</strain>
    </source>
</reference>
<gene>
    <name evidence="2" type="ORF">GCM10010492_04100</name>
</gene>
<feature type="domain" description="EF-hand" evidence="1">
    <location>
        <begin position="5"/>
        <end position="40"/>
    </location>
</feature>
<keyword evidence="3" id="KW-1185">Reference proteome</keyword>
<dbReference type="RefSeq" id="WP_343931822.1">
    <property type="nucleotide sequence ID" value="NZ_BAAABU010000001.1"/>
</dbReference>
<name>A0ABN0T1P3_9PSEU</name>
<dbReference type="EMBL" id="BAAABU010000001">
    <property type="protein sequence ID" value="GAA0209555.1"/>
    <property type="molecule type" value="Genomic_DNA"/>
</dbReference>
<evidence type="ECO:0000259" key="1">
    <source>
        <dbReference type="PROSITE" id="PS50222"/>
    </source>
</evidence>
<dbReference type="PROSITE" id="PS50222">
    <property type="entry name" value="EF_HAND_2"/>
    <property type="match status" value="2"/>
</dbReference>
<evidence type="ECO:0000313" key="2">
    <source>
        <dbReference type="EMBL" id="GAA0209555.1"/>
    </source>
</evidence>
<organism evidence="2 3">
    <name type="scientific">Saccharothrix mutabilis subsp. mutabilis</name>
    <dbReference type="NCBI Taxonomy" id="66855"/>
    <lineage>
        <taxon>Bacteria</taxon>
        <taxon>Bacillati</taxon>
        <taxon>Actinomycetota</taxon>
        <taxon>Actinomycetes</taxon>
        <taxon>Pseudonocardiales</taxon>
        <taxon>Pseudonocardiaceae</taxon>
        <taxon>Saccharothrix</taxon>
    </lineage>
</organism>
<dbReference type="Proteomes" id="UP001500416">
    <property type="component" value="Unassembled WGS sequence"/>
</dbReference>
<dbReference type="InterPro" id="IPR002048">
    <property type="entry name" value="EF_hand_dom"/>
</dbReference>
<protein>
    <recommendedName>
        <fullName evidence="1">EF-hand domain-containing protein</fullName>
    </recommendedName>
</protein>
<dbReference type="Pfam" id="PF13499">
    <property type="entry name" value="EF-hand_7"/>
    <property type="match status" value="1"/>
</dbReference>